<evidence type="ECO:0000256" key="4">
    <source>
        <dbReference type="PROSITE-ProRule" id="PRU01161"/>
    </source>
</evidence>
<dbReference type="GO" id="GO:0016787">
    <property type="term" value="F:hydrolase activity"/>
    <property type="evidence" value="ECO:0007669"/>
    <property type="project" value="UniProtKB-UniRule"/>
</dbReference>
<feature type="short sequence motif" description="DGA/G" evidence="4">
    <location>
        <begin position="213"/>
        <end position="215"/>
    </location>
</feature>
<name>A0A6G8IJY1_9BURK</name>
<evidence type="ECO:0000256" key="3">
    <source>
        <dbReference type="ARBA" id="ARBA00023098"/>
    </source>
</evidence>
<dbReference type="Proteomes" id="UP000503162">
    <property type="component" value="Chromosome"/>
</dbReference>
<evidence type="ECO:0000256" key="1">
    <source>
        <dbReference type="ARBA" id="ARBA00022801"/>
    </source>
</evidence>
<feature type="active site" description="Nucleophile" evidence="4">
    <location>
        <position position="58"/>
    </location>
</feature>
<dbReference type="GO" id="GO:0016042">
    <property type="term" value="P:lipid catabolic process"/>
    <property type="evidence" value="ECO:0007669"/>
    <property type="project" value="UniProtKB-UniRule"/>
</dbReference>
<keyword evidence="7" id="KW-1185">Reference proteome</keyword>
<organism evidence="6 7">
    <name type="scientific">Hydrogenophaga crocea</name>
    <dbReference type="NCBI Taxonomy" id="2716225"/>
    <lineage>
        <taxon>Bacteria</taxon>
        <taxon>Pseudomonadati</taxon>
        <taxon>Pseudomonadota</taxon>
        <taxon>Betaproteobacteria</taxon>
        <taxon>Burkholderiales</taxon>
        <taxon>Comamonadaceae</taxon>
        <taxon>Hydrogenophaga</taxon>
    </lineage>
</organism>
<dbReference type="EMBL" id="CP049989">
    <property type="protein sequence ID" value="QIM53346.1"/>
    <property type="molecule type" value="Genomic_DNA"/>
</dbReference>
<dbReference type="PROSITE" id="PS51635">
    <property type="entry name" value="PNPLA"/>
    <property type="match status" value="1"/>
</dbReference>
<dbReference type="KEGG" id="hcz:G9Q37_14880"/>
<protein>
    <submittedName>
        <fullName evidence="6">Patatin-like phospholipase family protein</fullName>
    </submittedName>
</protein>
<keyword evidence="3 4" id="KW-0443">Lipid metabolism</keyword>
<dbReference type="Gene3D" id="3.40.1090.10">
    <property type="entry name" value="Cytosolic phospholipase A2 catalytic domain"/>
    <property type="match status" value="2"/>
</dbReference>
<dbReference type="InterPro" id="IPR050301">
    <property type="entry name" value="NTE"/>
</dbReference>
<dbReference type="InterPro" id="IPR002641">
    <property type="entry name" value="PNPLA_dom"/>
</dbReference>
<evidence type="ECO:0000259" key="5">
    <source>
        <dbReference type="PROSITE" id="PS51635"/>
    </source>
</evidence>
<dbReference type="SUPFAM" id="SSF52151">
    <property type="entry name" value="FabD/lysophospholipase-like"/>
    <property type="match status" value="1"/>
</dbReference>
<feature type="short sequence motif" description="GXGXXG" evidence="4">
    <location>
        <begin position="28"/>
        <end position="33"/>
    </location>
</feature>
<evidence type="ECO:0000256" key="2">
    <source>
        <dbReference type="ARBA" id="ARBA00022963"/>
    </source>
</evidence>
<feature type="active site" description="Proton acceptor" evidence="4">
    <location>
        <position position="213"/>
    </location>
</feature>
<proteinExistence type="predicted"/>
<dbReference type="InterPro" id="IPR016035">
    <property type="entry name" value="Acyl_Trfase/lysoPLipase"/>
</dbReference>
<keyword evidence="1 4" id="KW-0378">Hydrolase</keyword>
<accession>A0A6G8IJY1</accession>
<feature type="short sequence motif" description="GXSXG" evidence="4">
    <location>
        <begin position="56"/>
        <end position="60"/>
    </location>
</feature>
<dbReference type="AlphaFoldDB" id="A0A6G8IJY1"/>
<dbReference type="Pfam" id="PF01734">
    <property type="entry name" value="Patatin"/>
    <property type="match status" value="1"/>
</dbReference>
<dbReference type="PANTHER" id="PTHR14226">
    <property type="entry name" value="NEUROPATHY TARGET ESTERASE/SWISS CHEESE D.MELANOGASTER"/>
    <property type="match status" value="1"/>
</dbReference>
<evidence type="ECO:0000313" key="6">
    <source>
        <dbReference type="EMBL" id="QIM53346.1"/>
    </source>
</evidence>
<dbReference type="PANTHER" id="PTHR14226:SF78">
    <property type="entry name" value="SLR0060 PROTEIN"/>
    <property type="match status" value="1"/>
</dbReference>
<keyword evidence="2 4" id="KW-0442">Lipid degradation</keyword>
<feature type="domain" description="PNPLA" evidence="5">
    <location>
        <begin position="24"/>
        <end position="226"/>
    </location>
</feature>
<gene>
    <name evidence="6" type="ORF">G9Q37_14880</name>
</gene>
<sequence length="365" mass="39707">MLRSNNARMAIRKTPPPSIQKIDLALQGGGSHGAFTWGVLDRLLDDDTLEIAAISGTSAGAMNAVALAAGLMEGGREGARAALKRFWTRVGELSPFGAAGGGVEPWLDPESPWAAPWLAPARAYAQWFSAQVSPYQFNPLNLNPLRRILLDTVDFERVRHCHKTRLFISATRVRTGGLRIFDQHELTPEVVLASACLPLLFQAVEIDGEAYWDGGYAGNPSLMPLVLDTPADDLLVVQINPAERAALPTRAGEILDRINEVTFNASLLRELRSIALLKQVLAAEGWVARQLRSPVLRGIERLRLHRVDGGDALAAHGAGSKTRTDPAFLERLFAQGREAAEHWFKDHRSAIGVRSTIDVDAAARG</sequence>
<reference evidence="6 7" key="1">
    <citation type="submission" date="2020-03" db="EMBL/GenBank/DDBJ databases">
        <title>Hydrogenophaga sp. nov. isolated from cyanobacterial mat.</title>
        <authorList>
            <person name="Thorat V."/>
            <person name="Kirdat K."/>
            <person name="Tiwarekar B."/>
            <person name="Costa E.D."/>
            <person name="Yadav A."/>
        </authorList>
    </citation>
    <scope>NUCLEOTIDE SEQUENCE [LARGE SCALE GENOMIC DNA]</scope>
    <source>
        <strain evidence="6 7">BA0156</strain>
    </source>
</reference>
<evidence type="ECO:0000313" key="7">
    <source>
        <dbReference type="Proteomes" id="UP000503162"/>
    </source>
</evidence>